<dbReference type="InterPro" id="IPR037523">
    <property type="entry name" value="VOC_core"/>
</dbReference>
<evidence type="ECO:0000313" key="3">
    <source>
        <dbReference type="Proteomes" id="UP000606600"/>
    </source>
</evidence>
<reference evidence="2 3" key="1">
    <citation type="submission" date="2020-09" db="EMBL/GenBank/DDBJ databases">
        <title>Novel species of Mucilaginibacter isolated from a glacier on the Tibetan Plateau.</title>
        <authorList>
            <person name="Liu Q."/>
            <person name="Xin Y.-H."/>
        </authorList>
    </citation>
    <scope>NUCLEOTIDE SEQUENCE [LARGE SCALE GENOMIC DNA]</scope>
    <source>
        <strain evidence="2 3">ZT4R22</strain>
    </source>
</reference>
<dbReference type="RefSeq" id="WP_191189409.1">
    <property type="nucleotide sequence ID" value="NZ_JACWMY010000006.1"/>
</dbReference>
<proteinExistence type="predicted"/>
<accession>A0ABR7WR04</accession>
<dbReference type="InterPro" id="IPR029068">
    <property type="entry name" value="Glyas_Bleomycin-R_OHBP_Dase"/>
</dbReference>
<organism evidence="2 3">
    <name type="scientific">Mucilaginibacter pankratovii</name>
    <dbReference type="NCBI Taxonomy" id="2772110"/>
    <lineage>
        <taxon>Bacteria</taxon>
        <taxon>Pseudomonadati</taxon>
        <taxon>Bacteroidota</taxon>
        <taxon>Sphingobacteriia</taxon>
        <taxon>Sphingobacteriales</taxon>
        <taxon>Sphingobacteriaceae</taxon>
        <taxon>Mucilaginibacter</taxon>
    </lineage>
</organism>
<dbReference type="SUPFAM" id="SSF54593">
    <property type="entry name" value="Glyoxalase/Bleomycin resistance protein/Dihydroxybiphenyl dioxygenase"/>
    <property type="match status" value="1"/>
</dbReference>
<dbReference type="EMBL" id="JACWMY010000006">
    <property type="protein sequence ID" value="MBD1364745.1"/>
    <property type="molecule type" value="Genomic_DNA"/>
</dbReference>
<keyword evidence="3" id="KW-1185">Reference proteome</keyword>
<name>A0ABR7WR04_9SPHI</name>
<comment type="caution">
    <text evidence="2">The sequence shown here is derived from an EMBL/GenBank/DDBJ whole genome shotgun (WGS) entry which is preliminary data.</text>
</comment>
<feature type="domain" description="VOC" evidence="1">
    <location>
        <begin position="7"/>
        <end position="122"/>
    </location>
</feature>
<dbReference type="Pfam" id="PF00903">
    <property type="entry name" value="Glyoxalase"/>
    <property type="match status" value="1"/>
</dbReference>
<gene>
    <name evidence="2" type="ORF">IDJ77_13070</name>
</gene>
<dbReference type="InterPro" id="IPR004360">
    <property type="entry name" value="Glyas_Fos-R_dOase_dom"/>
</dbReference>
<dbReference type="PROSITE" id="PS51819">
    <property type="entry name" value="VOC"/>
    <property type="match status" value="1"/>
</dbReference>
<evidence type="ECO:0000313" key="2">
    <source>
        <dbReference type="EMBL" id="MBD1364745.1"/>
    </source>
</evidence>
<dbReference type="Proteomes" id="UP000606600">
    <property type="component" value="Unassembled WGS sequence"/>
</dbReference>
<sequence length="126" mass="14710">MKVKKFIRNGPHLPVKNLGETIAWYRDVLGFYDEWSFGDKDGGVRRDEMRLLFAEDPNFTADINNATHRLPLMWFVEDIEDIYAEFKQRGIVLADELKQHPYGLKEFAFVDINGYYIRVAEGFTTG</sequence>
<protein>
    <submittedName>
        <fullName evidence="2">VOC family protein</fullName>
    </submittedName>
</protein>
<dbReference type="Gene3D" id="3.10.180.10">
    <property type="entry name" value="2,3-Dihydroxybiphenyl 1,2-Dioxygenase, domain 1"/>
    <property type="match status" value="1"/>
</dbReference>
<evidence type="ECO:0000259" key="1">
    <source>
        <dbReference type="PROSITE" id="PS51819"/>
    </source>
</evidence>